<proteinExistence type="inferred from homology"/>
<evidence type="ECO:0000256" key="5">
    <source>
        <dbReference type="ARBA" id="ARBA00022989"/>
    </source>
</evidence>
<sequence>MIFNSLSFLLFFTGFFFLYWFVFNRNLKLQNILLLVGSYIFYAVADWRFLALLVGISVINFILGIGIERSQRYRKILLWAGMVQGIGGLIFFKYFNFFISSFDSLFAGLNLNIDLHLLNILIPVGISFFTFRTLSYLQDIYKGKTKATANWINFFTYVAFFPCILSGPIDKAKIFIPQLEKPRLFDYNLASDGLRQILCGLFKKMVIADNCSMVTNEIFGNYQNLPGSSLLIAAFLYSIQIYADFSGYSDIAIGVSKLLGFKITRNFDYPYFSQNIAEFWRKWHISLTSWLTEYVFSPLNIAFRDWGKVGVSLAIVINFTIVGIWHGANWTYVLFGFIHGCFFIPLIIKDTINKKKKIAKGRPFPSLSELNNVALTCGFVMLTFIIFRSDNISDAFHYYKIMFSGSLFSNPVVLHQDELLISIVFLLLMFIVEWVQREREHALQIDAIKSPLLRLTIYFGMIACVILMSATTANQFIYFKF</sequence>
<dbReference type="GO" id="GO:0005886">
    <property type="term" value="C:plasma membrane"/>
    <property type="evidence" value="ECO:0007669"/>
    <property type="project" value="UniProtKB-SubCell"/>
</dbReference>
<keyword evidence="4 8" id="KW-0812">Transmembrane</keyword>
<keyword evidence="10" id="KW-1185">Reference proteome</keyword>
<dbReference type="Proteomes" id="UP000198850">
    <property type="component" value="Unassembled WGS sequence"/>
</dbReference>
<accession>A0A1H4FPW6</accession>
<evidence type="ECO:0000256" key="3">
    <source>
        <dbReference type="ARBA" id="ARBA00022475"/>
    </source>
</evidence>
<dbReference type="PANTHER" id="PTHR13285:SF18">
    <property type="entry name" value="PROTEIN-CYSTEINE N-PALMITOYLTRANSFERASE RASP"/>
    <property type="match status" value="1"/>
</dbReference>
<gene>
    <name evidence="9" type="ORF">SAMN05443550_10857</name>
</gene>
<dbReference type="PIRSF" id="PIRSF016636">
    <property type="entry name" value="AlgI_DltB"/>
    <property type="match status" value="1"/>
</dbReference>
<evidence type="ECO:0000256" key="4">
    <source>
        <dbReference type="ARBA" id="ARBA00022692"/>
    </source>
</evidence>
<feature type="transmembrane region" description="Helical" evidence="8">
    <location>
        <begin position="51"/>
        <end position="67"/>
    </location>
</feature>
<comment type="similarity">
    <text evidence="2 7">Belongs to the membrane-bound acyltransferase family.</text>
</comment>
<dbReference type="STRING" id="425514.SAMN05443550_10857"/>
<protein>
    <submittedName>
        <fullName evidence="9">D-alanyl-lipoteichoic acid acyltransferase DltB, MBOAT superfamily</fullName>
    </submittedName>
</protein>
<keyword evidence="7 9" id="KW-0012">Acyltransferase</keyword>
<feature type="transmembrane region" description="Helical" evidence="8">
    <location>
        <begin position="306"/>
        <end position="324"/>
    </location>
</feature>
<evidence type="ECO:0000256" key="1">
    <source>
        <dbReference type="ARBA" id="ARBA00004651"/>
    </source>
</evidence>
<comment type="subcellular location">
    <subcellularLocation>
        <location evidence="1">Cell membrane</location>
        <topology evidence="1">Multi-pass membrane protein</topology>
    </subcellularLocation>
</comment>
<feature type="transmembrane region" description="Helical" evidence="8">
    <location>
        <begin position="419"/>
        <end position="435"/>
    </location>
</feature>
<feature type="transmembrane region" description="Helical" evidence="8">
    <location>
        <begin position="76"/>
        <end position="95"/>
    </location>
</feature>
<keyword evidence="6 7" id="KW-0472">Membrane</keyword>
<feature type="transmembrane region" description="Helical" evidence="8">
    <location>
        <begin position="455"/>
        <end position="478"/>
    </location>
</feature>
<dbReference type="RefSeq" id="WP_090557852.1">
    <property type="nucleotide sequence ID" value="NZ_FNRA01000008.1"/>
</dbReference>
<feature type="transmembrane region" description="Helical" evidence="8">
    <location>
        <begin position="369"/>
        <end position="387"/>
    </location>
</feature>
<dbReference type="Pfam" id="PF03062">
    <property type="entry name" value="MBOAT"/>
    <property type="match status" value="1"/>
</dbReference>
<dbReference type="OrthoDB" id="9805788at2"/>
<dbReference type="InterPro" id="IPR024194">
    <property type="entry name" value="Ac/AlaTfrase_AlgI/DltB"/>
</dbReference>
<keyword evidence="3 7" id="KW-1003">Cell membrane</keyword>
<dbReference type="EMBL" id="FNRA01000008">
    <property type="protein sequence ID" value="SEA99325.1"/>
    <property type="molecule type" value="Genomic_DNA"/>
</dbReference>
<dbReference type="GO" id="GO:0016746">
    <property type="term" value="F:acyltransferase activity"/>
    <property type="evidence" value="ECO:0007669"/>
    <property type="project" value="UniProtKB-KW"/>
</dbReference>
<name>A0A1H4FPW6_9SPHI</name>
<evidence type="ECO:0000313" key="9">
    <source>
        <dbReference type="EMBL" id="SEA99325.1"/>
    </source>
</evidence>
<feature type="transmembrane region" description="Helical" evidence="8">
    <location>
        <begin position="6"/>
        <end position="22"/>
    </location>
</feature>
<evidence type="ECO:0000256" key="8">
    <source>
        <dbReference type="SAM" id="Phobius"/>
    </source>
</evidence>
<feature type="transmembrane region" description="Helical" evidence="8">
    <location>
        <begin position="330"/>
        <end position="348"/>
    </location>
</feature>
<keyword evidence="7 9" id="KW-0808">Transferase</keyword>
<dbReference type="AlphaFoldDB" id="A0A1H4FPW6"/>
<feature type="transmembrane region" description="Helical" evidence="8">
    <location>
        <begin position="115"/>
        <end position="134"/>
    </location>
</feature>
<dbReference type="GO" id="GO:0042121">
    <property type="term" value="P:alginic acid biosynthetic process"/>
    <property type="evidence" value="ECO:0007669"/>
    <property type="project" value="InterPro"/>
</dbReference>
<dbReference type="PIRSF" id="PIRSF500217">
    <property type="entry name" value="AlgI"/>
    <property type="match status" value="1"/>
</dbReference>
<reference evidence="9 10" key="1">
    <citation type="submission" date="2016-10" db="EMBL/GenBank/DDBJ databases">
        <authorList>
            <person name="de Groot N.N."/>
        </authorList>
    </citation>
    <scope>NUCLEOTIDE SEQUENCE [LARGE SCALE GENOMIC DNA]</scope>
    <source>
        <strain evidence="9 10">DSM 19033</strain>
    </source>
</reference>
<dbReference type="PANTHER" id="PTHR13285">
    <property type="entry name" value="ACYLTRANSFERASE"/>
    <property type="match status" value="1"/>
</dbReference>
<evidence type="ECO:0000256" key="6">
    <source>
        <dbReference type="ARBA" id="ARBA00023136"/>
    </source>
</evidence>
<evidence type="ECO:0000256" key="2">
    <source>
        <dbReference type="ARBA" id="ARBA00010323"/>
    </source>
</evidence>
<keyword evidence="5 8" id="KW-1133">Transmembrane helix</keyword>
<dbReference type="InterPro" id="IPR051085">
    <property type="entry name" value="MB_O-acyltransferase"/>
</dbReference>
<organism evidence="9 10">
    <name type="scientific">Pedobacter hartonius</name>
    <dbReference type="NCBI Taxonomy" id="425514"/>
    <lineage>
        <taxon>Bacteria</taxon>
        <taxon>Pseudomonadati</taxon>
        <taxon>Bacteroidota</taxon>
        <taxon>Sphingobacteriia</taxon>
        <taxon>Sphingobacteriales</taxon>
        <taxon>Sphingobacteriaceae</taxon>
        <taxon>Pedobacter</taxon>
    </lineage>
</organism>
<evidence type="ECO:0000313" key="10">
    <source>
        <dbReference type="Proteomes" id="UP000198850"/>
    </source>
</evidence>
<evidence type="ECO:0000256" key="7">
    <source>
        <dbReference type="PIRNR" id="PIRNR016636"/>
    </source>
</evidence>
<dbReference type="InterPro" id="IPR028362">
    <property type="entry name" value="AlgI"/>
</dbReference>
<dbReference type="InterPro" id="IPR004299">
    <property type="entry name" value="MBOAT_fam"/>
</dbReference>